<evidence type="ECO:0000256" key="6">
    <source>
        <dbReference type="ARBA" id="ARBA00023128"/>
    </source>
</evidence>
<evidence type="ECO:0008006" key="9">
    <source>
        <dbReference type="Google" id="ProtNLM"/>
    </source>
</evidence>
<comment type="subcellular location">
    <subcellularLocation>
        <location evidence="1">Mitochondrion inner membrane</location>
        <topology evidence="1">Multi-pass membrane protein</topology>
    </subcellularLocation>
</comment>
<reference evidence="8" key="1">
    <citation type="journal article" date="2020" name="Nature">
        <title>Giant virus diversity and host interactions through global metagenomics.</title>
        <authorList>
            <person name="Schulz F."/>
            <person name="Roux S."/>
            <person name="Paez-Espino D."/>
            <person name="Jungbluth S."/>
            <person name="Walsh D.A."/>
            <person name="Denef V.J."/>
            <person name="McMahon K.D."/>
            <person name="Konstantinidis K.T."/>
            <person name="Eloe-Fadrosh E.A."/>
            <person name="Kyrpides N.C."/>
            <person name="Woyke T."/>
        </authorList>
    </citation>
    <scope>NUCLEOTIDE SEQUENCE</scope>
    <source>
        <strain evidence="8">GVMAG-S-1017745-26</strain>
    </source>
</reference>
<keyword evidence="6" id="KW-0496">Mitochondrion</keyword>
<keyword evidence="3" id="KW-0812">Transmembrane</keyword>
<sequence length="260" mass="29485">MNKNKLTSYESLFLGIIGGTSETVIQMPLLTYKFSLQNNIKLPSNLLGWYRGVLIQSFNVAPITAFQMMSNTFLTNNLIKNREIKYNEKIVIASFSGGLSSLFYNPIDLITIQQQLQQKNTKYIINNILKQYNSLTFFKGLTPCVIRESIYAGGYLGMAPVISHTLQQHLEIDKFKTNIIGSLITGTCSSLITHPFDVVKTVIQSNLGKKQSLFPTMRYLLSKYGIGYLYKGGLPRVLKTCGAFYIYIYVEDLYINFKNI</sequence>
<keyword evidence="5" id="KW-1133">Transmembrane helix</keyword>
<dbReference type="PROSITE" id="PS50920">
    <property type="entry name" value="SOLCAR"/>
    <property type="match status" value="2"/>
</dbReference>
<dbReference type="PANTHER" id="PTHR45678">
    <property type="entry name" value="MITOCHONDRIAL 2-OXODICARBOXYLATE CARRIER 1-RELATED"/>
    <property type="match status" value="1"/>
</dbReference>
<evidence type="ECO:0000256" key="2">
    <source>
        <dbReference type="ARBA" id="ARBA00006375"/>
    </source>
</evidence>
<dbReference type="InterPro" id="IPR023395">
    <property type="entry name" value="MCP_dom_sf"/>
</dbReference>
<keyword evidence="7" id="KW-0472">Membrane</keyword>
<evidence type="ECO:0000256" key="3">
    <source>
        <dbReference type="ARBA" id="ARBA00022692"/>
    </source>
</evidence>
<dbReference type="GO" id="GO:0005743">
    <property type="term" value="C:mitochondrial inner membrane"/>
    <property type="evidence" value="ECO:0007669"/>
    <property type="project" value="UniProtKB-SubCell"/>
</dbReference>
<evidence type="ECO:0000256" key="5">
    <source>
        <dbReference type="ARBA" id="ARBA00022989"/>
    </source>
</evidence>
<dbReference type="AlphaFoldDB" id="A0A6C0M063"/>
<evidence type="ECO:0000313" key="8">
    <source>
        <dbReference type="EMBL" id="QHU35214.1"/>
    </source>
</evidence>
<proteinExistence type="inferred from homology"/>
<dbReference type="InterPro" id="IPR018108">
    <property type="entry name" value="MCP_transmembrane"/>
</dbReference>
<dbReference type="PANTHER" id="PTHR45678:SF9">
    <property type="entry name" value="CALCIUM-BINDING MITOCHONDRIAL CARRIER PROTEIN ARALAR1"/>
    <property type="match status" value="1"/>
</dbReference>
<dbReference type="Pfam" id="PF00153">
    <property type="entry name" value="Mito_carr"/>
    <property type="match status" value="2"/>
</dbReference>
<keyword evidence="4" id="KW-0999">Mitochondrion inner membrane</keyword>
<dbReference type="InterPro" id="IPR051028">
    <property type="entry name" value="Mito_Solute_Carrier"/>
</dbReference>
<evidence type="ECO:0000256" key="7">
    <source>
        <dbReference type="ARBA" id="ARBA00023136"/>
    </source>
</evidence>
<evidence type="ECO:0000256" key="1">
    <source>
        <dbReference type="ARBA" id="ARBA00004448"/>
    </source>
</evidence>
<dbReference type="EMBL" id="MN740584">
    <property type="protein sequence ID" value="QHU35214.1"/>
    <property type="molecule type" value="Genomic_DNA"/>
</dbReference>
<dbReference type="SUPFAM" id="SSF103506">
    <property type="entry name" value="Mitochondrial carrier"/>
    <property type="match status" value="1"/>
</dbReference>
<protein>
    <recommendedName>
        <fullName evidence="9">Mitochondrial carrier protein</fullName>
    </recommendedName>
</protein>
<accession>A0A6C0M063</accession>
<organism evidence="8">
    <name type="scientific">viral metagenome</name>
    <dbReference type="NCBI Taxonomy" id="1070528"/>
    <lineage>
        <taxon>unclassified sequences</taxon>
        <taxon>metagenomes</taxon>
        <taxon>organismal metagenomes</taxon>
    </lineage>
</organism>
<evidence type="ECO:0000256" key="4">
    <source>
        <dbReference type="ARBA" id="ARBA00022792"/>
    </source>
</evidence>
<dbReference type="Gene3D" id="1.50.40.10">
    <property type="entry name" value="Mitochondrial carrier domain"/>
    <property type="match status" value="1"/>
</dbReference>
<comment type="similarity">
    <text evidence="2">Belongs to the mitochondrial carrier (TC 2.A.29) family.</text>
</comment>
<name>A0A6C0M063_9ZZZZ</name>
<dbReference type="GO" id="GO:0022857">
    <property type="term" value="F:transmembrane transporter activity"/>
    <property type="evidence" value="ECO:0007669"/>
    <property type="project" value="TreeGrafter"/>
</dbReference>